<evidence type="ECO:0000313" key="2">
    <source>
        <dbReference type="Proteomes" id="UP000011835"/>
    </source>
</evidence>
<organism evidence="1 2">
    <name type="scientific">Bifidobacterium thermophilum RBL67</name>
    <dbReference type="NCBI Taxonomy" id="1254439"/>
    <lineage>
        <taxon>Bacteria</taxon>
        <taxon>Bacillati</taxon>
        <taxon>Actinomycetota</taxon>
        <taxon>Actinomycetes</taxon>
        <taxon>Bifidobacteriales</taxon>
        <taxon>Bifidobacteriaceae</taxon>
        <taxon>Bifidobacterium</taxon>
    </lineage>
</organism>
<accession>M4RAD5</accession>
<dbReference type="KEGG" id="btp:D805_0138"/>
<dbReference type="Proteomes" id="UP000011835">
    <property type="component" value="Chromosome"/>
</dbReference>
<evidence type="ECO:0000313" key="1">
    <source>
        <dbReference type="EMBL" id="AGH40405.1"/>
    </source>
</evidence>
<dbReference type="AlphaFoldDB" id="M4RAD5"/>
<sequence length="76" mass="8343">MLGGGGIPNADMPWESARNDISKATVSYLEILDDLVTSMKYGGYDKRMENRAQIQMKAVGVVQRGNHLVPSDLFAN</sequence>
<protein>
    <submittedName>
        <fullName evidence="1">Uncharacterized protein</fullName>
    </submittedName>
</protein>
<gene>
    <name evidence="1" type="ORF">D805_0138</name>
</gene>
<proteinExistence type="predicted"/>
<name>M4RAD5_9BIFI</name>
<dbReference type="HOGENOM" id="CLU_2647263_0_0_11"/>
<reference evidence="1 2" key="1">
    <citation type="journal article" date="2013" name="Genome Announc.">
        <title>Complete Genome Sequence of the Probiotic Bifidobacterium thermophilum Strain RBL67.</title>
        <authorList>
            <person name="Jans C."/>
            <person name="Lacroix C."/>
            <person name="Follador R."/>
            <person name="Stevens M.J."/>
        </authorList>
    </citation>
    <scope>NUCLEOTIDE SEQUENCE [LARGE SCALE GENOMIC DNA]</scope>
    <source>
        <strain evidence="1 2">RBL67</strain>
    </source>
</reference>
<dbReference type="EMBL" id="CP004346">
    <property type="protein sequence ID" value="AGH40405.1"/>
    <property type="molecule type" value="Genomic_DNA"/>
</dbReference>
<keyword evidence="2" id="KW-1185">Reference proteome</keyword>